<reference evidence="1" key="1">
    <citation type="journal article" date="2021" name="Proc. Natl. Acad. Sci. U.S.A.">
        <title>A Catalog of Tens of Thousands of Viruses from Human Metagenomes Reveals Hidden Associations with Chronic Diseases.</title>
        <authorList>
            <person name="Tisza M.J."/>
            <person name="Buck C.B."/>
        </authorList>
    </citation>
    <scope>NUCLEOTIDE SEQUENCE</scope>
    <source>
        <strain evidence="1">Ct9Dg3</strain>
    </source>
</reference>
<accession>A0A8S5TM01</accession>
<dbReference type="EMBL" id="BK032848">
    <property type="protein sequence ID" value="DAF64047.1"/>
    <property type="molecule type" value="Genomic_DNA"/>
</dbReference>
<organism evidence="1">
    <name type="scientific">Siphoviridae sp. ct9Dg3</name>
    <dbReference type="NCBI Taxonomy" id="2827792"/>
    <lineage>
        <taxon>Viruses</taxon>
        <taxon>Duplodnaviria</taxon>
        <taxon>Heunggongvirae</taxon>
        <taxon>Uroviricota</taxon>
        <taxon>Caudoviricetes</taxon>
    </lineage>
</organism>
<protein>
    <submittedName>
        <fullName evidence="1">Uncharacterized protein</fullName>
    </submittedName>
</protein>
<name>A0A8S5TM01_9CAUD</name>
<proteinExistence type="predicted"/>
<evidence type="ECO:0000313" key="1">
    <source>
        <dbReference type="EMBL" id="DAF64047.1"/>
    </source>
</evidence>
<sequence>MSNDLDVIADQIIVAVIEPFLPALYEFQESTKDMIKKNARTYKEAMDLQRMIDSKVDSILLDVFGNEDTMRKDNAFRLLSATLLWTYKEIEKEAMNQEINP</sequence>